<protein>
    <submittedName>
        <fullName evidence="3">Uncharacterized protein</fullName>
    </submittedName>
</protein>
<feature type="compositionally biased region" description="Polar residues" evidence="1">
    <location>
        <begin position="236"/>
        <end position="254"/>
    </location>
</feature>
<evidence type="ECO:0000313" key="4">
    <source>
        <dbReference type="Proteomes" id="UP001465976"/>
    </source>
</evidence>
<accession>A0ABR3F8V5</accession>
<evidence type="ECO:0000256" key="1">
    <source>
        <dbReference type="SAM" id="MobiDB-lite"/>
    </source>
</evidence>
<feature type="region of interest" description="Disordered" evidence="1">
    <location>
        <begin position="276"/>
        <end position="301"/>
    </location>
</feature>
<feature type="transmembrane region" description="Helical" evidence="2">
    <location>
        <begin position="156"/>
        <end position="179"/>
    </location>
</feature>
<evidence type="ECO:0000256" key="2">
    <source>
        <dbReference type="SAM" id="Phobius"/>
    </source>
</evidence>
<evidence type="ECO:0000313" key="3">
    <source>
        <dbReference type="EMBL" id="KAL0571723.1"/>
    </source>
</evidence>
<feature type="region of interest" description="Disordered" evidence="1">
    <location>
        <begin position="203"/>
        <end position="256"/>
    </location>
</feature>
<sequence length="301" mass="32382">MPVFPANAGIMIEGLAVLGSAPNVPNQDANAIFSSLIEIVNNTVSNKAWYNLDGILVADDLTRQFAELGDQYIVRDLCPVKYNAVMSNARGQGKDNNIYGAPWTGAQQPLSFSLTYQTNALSILISSINIQNDTPATPGDPQPTASTAKNRLNVGAIAGGVVGGLAAVAFLTILALWLIRRRSSATQILNAKPLRSENVVRVRMNSHANPAPEKSGYRGEKRSSTAPRDLERAEDMSSTDLDYTDTDISSSQSPFGLDGEISTADLVMLLNHRLHGGWREDEPPPDYASQGPPSNPHRSLE</sequence>
<reference evidence="3 4" key="1">
    <citation type="submission" date="2024-02" db="EMBL/GenBank/DDBJ databases">
        <title>A draft genome for the cacao thread blight pathogen Marasmius crinis-equi.</title>
        <authorList>
            <person name="Cohen S.P."/>
            <person name="Baruah I.K."/>
            <person name="Amoako-Attah I."/>
            <person name="Bukari Y."/>
            <person name="Meinhardt L.W."/>
            <person name="Bailey B.A."/>
        </authorList>
    </citation>
    <scope>NUCLEOTIDE SEQUENCE [LARGE SCALE GENOMIC DNA]</scope>
    <source>
        <strain evidence="3 4">GH-76</strain>
    </source>
</reference>
<keyword evidence="2" id="KW-0472">Membrane</keyword>
<keyword evidence="4" id="KW-1185">Reference proteome</keyword>
<dbReference type="EMBL" id="JBAHYK010000725">
    <property type="protein sequence ID" value="KAL0571723.1"/>
    <property type="molecule type" value="Genomic_DNA"/>
</dbReference>
<dbReference type="Proteomes" id="UP001465976">
    <property type="component" value="Unassembled WGS sequence"/>
</dbReference>
<organism evidence="3 4">
    <name type="scientific">Marasmius crinis-equi</name>
    <dbReference type="NCBI Taxonomy" id="585013"/>
    <lineage>
        <taxon>Eukaryota</taxon>
        <taxon>Fungi</taxon>
        <taxon>Dikarya</taxon>
        <taxon>Basidiomycota</taxon>
        <taxon>Agaricomycotina</taxon>
        <taxon>Agaricomycetes</taxon>
        <taxon>Agaricomycetidae</taxon>
        <taxon>Agaricales</taxon>
        <taxon>Marasmiineae</taxon>
        <taxon>Marasmiaceae</taxon>
        <taxon>Marasmius</taxon>
    </lineage>
</organism>
<comment type="caution">
    <text evidence="3">The sequence shown here is derived from an EMBL/GenBank/DDBJ whole genome shotgun (WGS) entry which is preliminary data.</text>
</comment>
<name>A0ABR3F8V5_9AGAR</name>
<keyword evidence="2" id="KW-0812">Transmembrane</keyword>
<keyword evidence="2" id="KW-1133">Transmembrane helix</keyword>
<gene>
    <name evidence="3" type="ORF">V5O48_010231</name>
</gene>
<feature type="compositionally biased region" description="Basic and acidic residues" evidence="1">
    <location>
        <begin position="215"/>
        <end position="235"/>
    </location>
</feature>
<proteinExistence type="predicted"/>